<feature type="chain" id="PRO_5042927088" evidence="1">
    <location>
        <begin position="21"/>
        <end position="74"/>
    </location>
</feature>
<organism evidence="2 3">
    <name type="scientific">Eleginops maclovinus</name>
    <name type="common">Patagonian blennie</name>
    <name type="synonym">Eleginus maclovinus</name>
    <dbReference type="NCBI Taxonomy" id="56733"/>
    <lineage>
        <taxon>Eukaryota</taxon>
        <taxon>Metazoa</taxon>
        <taxon>Chordata</taxon>
        <taxon>Craniata</taxon>
        <taxon>Vertebrata</taxon>
        <taxon>Euteleostomi</taxon>
        <taxon>Actinopterygii</taxon>
        <taxon>Neopterygii</taxon>
        <taxon>Teleostei</taxon>
        <taxon>Neoteleostei</taxon>
        <taxon>Acanthomorphata</taxon>
        <taxon>Eupercaria</taxon>
        <taxon>Perciformes</taxon>
        <taxon>Notothenioidei</taxon>
        <taxon>Eleginopidae</taxon>
        <taxon>Eleginops</taxon>
    </lineage>
</organism>
<comment type="caution">
    <text evidence="2">The sequence shown here is derived from an EMBL/GenBank/DDBJ whole genome shotgun (WGS) entry which is preliminary data.</text>
</comment>
<accession>A0AAN7XNQ7</accession>
<protein>
    <submittedName>
        <fullName evidence="2">Uncharacterized protein</fullName>
    </submittedName>
</protein>
<name>A0AAN7XNQ7_ELEMC</name>
<evidence type="ECO:0000313" key="3">
    <source>
        <dbReference type="Proteomes" id="UP001346869"/>
    </source>
</evidence>
<sequence length="74" mass="7894">MSLLVHLPLTALVDVHGCPADPGACQPFGKCAFKNKRGRTEALWHADNGFTASCRSEVREQTSPIITRGGGEEG</sequence>
<reference evidence="2 3" key="1">
    <citation type="journal article" date="2023" name="Genes (Basel)">
        <title>Chromosome-Level Genome Assembly and Circadian Gene Repertoire of the Patagonia Blennie Eleginops maclovinus-The Closest Ancestral Proxy of Antarctic Cryonotothenioids.</title>
        <authorList>
            <person name="Cheng C.C."/>
            <person name="Rivera-Colon A.G."/>
            <person name="Minhas B.F."/>
            <person name="Wilson L."/>
            <person name="Rayamajhi N."/>
            <person name="Vargas-Chacoff L."/>
            <person name="Catchen J.M."/>
        </authorList>
    </citation>
    <scope>NUCLEOTIDE SEQUENCE [LARGE SCALE GENOMIC DNA]</scope>
    <source>
        <strain evidence="2">JMC-PN-2008</strain>
    </source>
</reference>
<keyword evidence="1" id="KW-0732">Signal</keyword>
<dbReference type="AlphaFoldDB" id="A0AAN7XNQ7"/>
<feature type="signal peptide" evidence="1">
    <location>
        <begin position="1"/>
        <end position="20"/>
    </location>
</feature>
<evidence type="ECO:0000256" key="1">
    <source>
        <dbReference type="SAM" id="SignalP"/>
    </source>
</evidence>
<proteinExistence type="predicted"/>
<dbReference type="Proteomes" id="UP001346869">
    <property type="component" value="Unassembled WGS sequence"/>
</dbReference>
<reference evidence="2 3" key="2">
    <citation type="journal article" date="2023" name="Mol. Biol. Evol.">
        <title>Genomics of Secondarily Temperate Adaptation in the Only Non-Antarctic Icefish.</title>
        <authorList>
            <person name="Rivera-Colon A.G."/>
            <person name="Rayamajhi N."/>
            <person name="Minhas B.F."/>
            <person name="Madrigal G."/>
            <person name="Bilyk K.T."/>
            <person name="Yoon V."/>
            <person name="Hune M."/>
            <person name="Gregory S."/>
            <person name="Cheng C.H.C."/>
            <person name="Catchen J.M."/>
        </authorList>
    </citation>
    <scope>NUCLEOTIDE SEQUENCE [LARGE SCALE GENOMIC DNA]</scope>
    <source>
        <strain evidence="2">JMC-PN-2008</strain>
    </source>
</reference>
<gene>
    <name evidence="2" type="ORF">PBY51_011447</name>
</gene>
<keyword evidence="3" id="KW-1185">Reference proteome</keyword>
<evidence type="ECO:0000313" key="2">
    <source>
        <dbReference type="EMBL" id="KAK5866913.1"/>
    </source>
</evidence>
<dbReference type="EMBL" id="JAUZQC010000008">
    <property type="protein sequence ID" value="KAK5866913.1"/>
    <property type="molecule type" value="Genomic_DNA"/>
</dbReference>